<evidence type="ECO:0000256" key="1">
    <source>
        <dbReference type="ARBA" id="ARBA00010040"/>
    </source>
</evidence>
<reference evidence="5" key="1">
    <citation type="submission" date="2019-03" db="EMBL/GenBank/DDBJ databases">
        <title>Single cell metagenomics reveals metabolic interactions within the superorganism composed of flagellate Streblomastix strix and complex community of Bacteroidetes bacteria on its surface.</title>
        <authorList>
            <person name="Treitli S.C."/>
            <person name="Kolisko M."/>
            <person name="Husnik F."/>
            <person name="Keeling P."/>
            <person name="Hampl V."/>
        </authorList>
    </citation>
    <scope>NUCLEOTIDE SEQUENCE</scope>
    <source>
        <strain evidence="5">STM</strain>
    </source>
</reference>
<keyword evidence="3 5" id="KW-0378">Hydrolase</keyword>
<protein>
    <submittedName>
        <fullName evidence="5">Dipeptidyl-peptidase 5</fullName>
        <ecNumber evidence="5">3.4.14.-</ecNumber>
    </submittedName>
</protein>
<dbReference type="InterPro" id="IPR001375">
    <property type="entry name" value="Peptidase_S9_cat"/>
</dbReference>
<comment type="caution">
    <text evidence="5">The sequence shown here is derived from an EMBL/GenBank/DDBJ whole genome shotgun (WGS) entry which is preliminary data.</text>
</comment>
<dbReference type="SUPFAM" id="SSF53474">
    <property type="entry name" value="alpha/beta-Hydrolases"/>
    <property type="match status" value="1"/>
</dbReference>
<dbReference type="Pfam" id="PF00326">
    <property type="entry name" value="Peptidase_S9"/>
    <property type="match status" value="1"/>
</dbReference>
<dbReference type="Gene3D" id="3.40.50.1820">
    <property type="entry name" value="alpha/beta hydrolase"/>
    <property type="match status" value="1"/>
</dbReference>
<dbReference type="AlphaFoldDB" id="A0A5J4SN70"/>
<dbReference type="EMBL" id="SNRY01000118">
    <property type="protein sequence ID" value="KAA6346773.1"/>
    <property type="molecule type" value="Genomic_DNA"/>
</dbReference>
<proteinExistence type="inferred from homology"/>
<dbReference type="GO" id="GO:0004252">
    <property type="term" value="F:serine-type endopeptidase activity"/>
    <property type="evidence" value="ECO:0007669"/>
    <property type="project" value="TreeGrafter"/>
</dbReference>
<accession>A0A5J4SN70</accession>
<dbReference type="GO" id="GO:0006508">
    <property type="term" value="P:proteolysis"/>
    <property type="evidence" value="ECO:0007669"/>
    <property type="project" value="UniProtKB-KW"/>
</dbReference>
<feature type="domain" description="Peptidase S9 prolyl oligopeptidase catalytic" evidence="4">
    <location>
        <begin position="479"/>
        <end position="688"/>
    </location>
</feature>
<dbReference type="SUPFAM" id="SSF82171">
    <property type="entry name" value="DPP6 N-terminal domain-like"/>
    <property type="match status" value="1"/>
</dbReference>
<organism evidence="5">
    <name type="scientific">termite gut metagenome</name>
    <dbReference type="NCBI Taxonomy" id="433724"/>
    <lineage>
        <taxon>unclassified sequences</taxon>
        <taxon>metagenomes</taxon>
        <taxon>organismal metagenomes</taxon>
    </lineage>
</organism>
<dbReference type="FunFam" id="3.40.50.1820:FF:000028">
    <property type="entry name" value="S9 family peptidase"/>
    <property type="match status" value="1"/>
</dbReference>
<name>A0A5J4SN70_9ZZZZ</name>
<gene>
    <name evidence="5" type="ORF">EZS27_005718</name>
</gene>
<dbReference type="EC" id="3.4.14.-" evidence="5"/>
<evidence type="ECO:0000259" key="4">
    <source>
        <dbReference type="Pfam" id="PF00326"/>
    </source>
</evidence>
<evidence type="ECO:0000256" key="2">
    <source>
        <dbReference type="ARBA" id="ARBA00022670"/>
    </source>
</evidence>
<evidence type="ECO:0000313" key="5">
    <source>
        <dbReference type="EMBL" id="KAA6346773.1"/>
    </source>
</evidence>
<dbReference type="PANTHER" id="PTHR42776:SF27">
    <property type="entry name" value="DIPEPTIDYL PEPTIDASE FAMILY MEMBER 6"/>
    <property type="match status" value="1"/>
</dbReference>
<comment type="similarity">
    <text evidence="1">Belongs to the peptidase S9C family.</text>
</comment>
<dbReference type="InterPro" id="IPR029058">
    <property type="entry name" value="AB_hydrolase_fold"/>
</dbReference>
<sequence>MNKKISISTLLVFVLLFTVRASDKTENEKKPVGIDFFLNVKNISNVQVENGNIFYILSQIEREGSSSRDLYQLIDGKPVRLSKGVSDYFFRDGEIVFRGTREDKDREKIRKGEQLTIFQKLSTGYQEADEWLRLPIQAGQIEWIEKDRFFYTSSYDHHFELLLRESNGSRPEALKKKEENRNYRIFDELPFWSNGRGDVSGRRTHLYYYNKGVSKLLSDTLENASSPEVSLDKKTAIYTKRNAYYGKAPETGNHLLVLDLATLESKEISLFDKASYGGIQFISNDEIFLTINRSREHDRIENVGLYRYNLRTEKLTEIYDGSQYGIGNSIGSDVGGGSRAKVTFDKDGVRFVTTAVDYAPLIHIAYKDGKITFLTPKGLNIQEYVPYKDGFLAVGLVGQQGSEIYYIDKKGDYSPLTAINKPVFDEYKIVHPIEITYVNEENVTLRGYVLPPVDYEEGKKYPTILDIHGGPKSTYGTVFFHEMQYWANQGYAVLFTNPTGSDGRGSKFSDIRGRVGEIDYRDILAFVDTALAKIDFIDGDRLGVTGGSYGGLMTNWIIGQTNRFKAAVSQRSISSWLTFSNTSDIGYTFSYNYWGTDIWKNHDLLWNHSPLKYADKVKTPTLFIHSEEDYRCWLVEGLQMYYALQYFEVPSRILVFKNENHELSRSGKPVNRIKRLAEITDWFDKYLK</sequence>
<dbReference type="PANTHER" id="PTHR42776">
    <property type="entry name" value="SERINE PEPTIDASE S9 FAMILY MEMBER"/>
    <property type="match status" value="1"/>
</dbReference>
<evidence type="ECO:0000256" key="3">
    <source>
        <dbReference type="ARBA" id="ARBA00022801"/>
    </source>
</evidence>
<keyword evidence="2" id="KW-0645">Protease</keyword>